<sequence length="200" mass="22774">MSYDKKLIIHKLERWDRFITNYHLPDWDSIPDLGLYMDQVVVLLVQYLGFIPSIPGGKESFVTSSAINNYVRLKIMPAPVKRKYYRVHIAYLIMILTMKQSISISDVQKILPADSSEDCVRSVYEAYSEKFRQLALFFNQQVQSAATDIRTPSRDEEGAVGRLVIECGLIAGFSKILAEKLIRLCDADTEAVLAAEQPHE</sequence>
<evidence type="ECO:0000313" key="2">
    <source>
        <dbReference type="Proteomes" id="UP000681035"/>
    </source>
</evidence>
<evidence type="ECO:0008006" key="3">
    <source>
        <dbReference type="Google" id="ProtNLM"/>
    </source>
</evidence>
<name>A0A810Q3W0_9FIRM</name>
<dbReference type="Pfam" id="PF08876">
    <property type="entry name" value="DUF1836"/>
    <property type="match status" value="1"/>
</dbReference>
<organism evidence="1 2">
    <name type="scientific">Vescimonas coprocola</name>
    <dbReference type="NCBI Taxonomy" id="2714355"/>
    <lineage>
        <taxon>Bacteria</taxon>
        <taxon>Bacillati</taxon>
        <taxon>Bacillota</taxon>
        <taxon>Clostridia</taxon>
        <taxon>Eubacteriales</taxon>
        <taxon>Oscillospiraceae</taxon>
        <taxon>Vescimonas</taxon>
    </lineage>
</organism>
<gene>
    <name evidence="1" type="ORF">MM50RIKEN_09880</name>
</gene>
<dbReference type="PANTHER" id="PTHR40056:SF1">
    <property type="entry name" value="DUF1836 DOMAIN-CONTAINING PROTEIN"/>
    <property type="match status" value="1"/>
</dbReference>
<protein>
    <recommendedName>
        <fullName evidence="3">DUF1836 domain-containing protein</fullName>
    </recommendedName>
</protein>
<dbReference type="RefSeq" id="WP_213541984.1">
    <property type="nucleotide sequence ID" value="NZ_AP023418.1"/>
</dbReference>
<dbReference type="EMBL" id="AP023418">
    <property type="protein sequence ID" value="BCK81225.1"/>
    <property type="molecule type" value="Genomic_DNA"/>
</dbReference>
<accession>A0A810Q3W0</accession>
<dbReference type="InterPro" id="IPR014975">
    <property type="entry name" value="DUF1836"/>
</dbReference>
<reference evidence="1" key="1">
    <citation type="submission" date="2020-09" db="EMBL/GenBank/DDBJ databases">
        <title>New species isolated from human feces.</title>
        <authorList>
            <person name="Kitahara M."/>
            <person name="Shigeno Y."/>
            <person name="Shime M."/>
            <person name="Matsumoto Y."/>
            <person name="Nakamura S."/>
            <person name="Motooka D."/>
            <person name="Fukuoka S."/>
            <person name="Nishikawa H."/>
            <person name="Benno Y."/>
        </authorList>
    </citation>
    <scope>NUCLEOTIDE SEQUENCE</scope>
    <source>
        <strain evidence="1">MM50</strain>
    </source>
</reference>
<dbReference type="Proteomes" id="UP000681035">
    <property type="component" value="Chromosome"/>
</dbReference>
<dbReference type="PANTHER" id="PTHR40056">
    <property type="entry name" value="HYPOTHETICAL CYTOSOLIC PROTEIN"/>
    <property type="match status" value="1"/>
</dbReference>
<proteinExistence type="predicted"/>
<dbReference type="AlphaFoldDB" id="A0A810Q3W0"/>
<evidence type="ECO:0000313" key="1">
    <source>
        <dbReference type="EMBL" id="BCK81225.1"/>
    </source>
</evidence>
<keyword evidence="2" id="KW-1185">Reference proteome</keyword>
<dbReference type="KEGG" id="vcop:MM50RIKEN_09880"/>